<proteinExistence type="inferred from homology"/>
<organism evidence="18 19">
    <name type="scientific">Athelia psychrophila</name>
    <dbReference type="NCBI Taxonomy" id="1759441"/>
    <lineage>
        <taxon>Eukaryota</taxon>
        <taxon>Fungi</taxon>
        <taxon>Dikarya</taxon>
        <taxon>Basidiomycota</taxon>
        <taxon>Agaricomycotina</taxon>
        <taxon>Agaricomycetes</taxon>
        <taxon>Agaricomycetidae</taxon>
        <taxon>Atheliales</taxon>
        <taxon>Atheliaceae</taxon>
        <taxon>Athelia</taxon>
    </lineage>
</organism>
<dbReference type="InterPro" id="IPR041569">
    <property type="entry name" value="AAA_lid_3"/>
</dbReference>
<keyword evidence="10" id="KW-0862">Zinc</keyword>
<dbReference type="HAMAP" id="MF_01458">
    <property type="entry name" value="FtsH"/>
    <property type="match status" value="1"/>
</dbReference>
<dbReference type="GO" id="GO:0005743">
    <property type="term" value="C:mitochondrial inner membrane"/>
    <property type="evidence" value="ECO:0007669"/>
    <property type="project" value="TreeGrafter"/>
</dbReference>
<keyword evidence="13" id="KW-0496">Mitochondrion</keyword>
<dbReference type="GO" id="GO:0004176">
    <property type="term" value="F:ATP-dependent peptidase activity"/>
    <property type="evidence" value="ECO:0007669"/>
    <property type="project" value="InterPro"/>
</dbReference>
<dbReference type="AlphaFoldDB" id="A0A166AV33"/>
<evidence type="ECO:0000256" key="6">
    <source>
        <dbReference type="ARBA" id="ARBA00022670"/>
    </source>
</evidence>
<keyword evidence="16" id="KW-1133">Transmembrane helix</keyword>
<keyword evidence="14 16" id="KW-0472">Membrane</keyword>
<dbReference type="FunFam" id="1.20.58.760:FF:000002">
    <property type="entry name" value="ATP-dependent zinc metalloprotease FtsH"/>
    <property type="match status" value="1"/>
</dbReference>
<accession>A0A166AV33</accession>
<dbReference type="Pfam" id="PF00004">
    <property type="entry name" value="AAA"/>
    <property type="match status" value="1"/>
</dbReference>
<keyword evidence="6" id="KW-0645">Protease</keyword>
<evidence type="ECO:0000256" key="9">
    <source>
        <dbReference type="ARBA" id="ARBA00022801"/>
    </source>
</evidence>
<dbReference type="PROSITE" id="PS00674">
    <property type="entry name" value="AAA"/>
    <property type="match status" value="1"/>
</dbReference>
<evidence type="ECO:0000256" key="2">
    <source>
        <dbReference type="ARBA" id="ARBA00004173"/>
    </source>
</evidence>
<keyword evidence="16" id="KW-0812">Transmembrane</keyword>
<dbReference type="InterPro" id="IPR000642">
    <property type="entry name" value="Peptidase_M41"/>
</dbReference>
<evidence type="ECO:0000256" key="12">
    <source>
        <dbReference type="ARBA" id="ARBA00023049"/>
    </source>
</evidence>
<protein>
    <submittedName>
        <fullName evidence="18">ATP-dependent metallopeptidase Hfl</fullName>
    </submittedName>
</protein>
<sequence length="782" mass="83998">MAFPPNLLLGALRVSTRAAPKAHHSFHTLHSATTSSLLRASLPALRATCSPRSSIIAQLHQRRGLSLGTLFTRAKPTPTPSPAIVANIARIEAEANNAPHDVNKQLALFQALVDTKAKPGYELLVTRWERMCEFDPHSPLIRSDVAFQLYCTSLVNNGFESSIIPAVRRRESLLASAPPQSPPNTTAESSPVVNPVAAPTALPTSRSQEIAQDVLSGNSATSLFSSAQAGGKASPDMAQLATALGGGAGNAGNPIFVTVSDPKGATVFRIVRFVCFTALGGFFLLVVFSVLLENSGLLKAGPKQSEYEPLQGNTVKFDAVHGCDEVKDELQDVVDFLKDPTKFATLGGKLPKGVLLTGPPGTGKTMLARAVAGEAGVPFLFASGSEFEEMFVGVGAKRVRELFIAARKKQPAIIFIDELDAMGGKRNSKDAQYMKQTLNQLLVEMDGFLQSEGVIVIAATNFPEALDPALTRPGRFDRIIAVPLPDVRGRTQILQHYMKDVTTSPEADVTILARGTAGFSGADLQNLVNQAAVEASKQGCREITLKHFEWSKDRIVMGSERKSAYISEKEKLMTAYHEGGHALMSIHTAGAMPLHKVTCMPRGHTLGVTSMLPEGDQLNMTLKQCLAHIDVCMGGRIAEELIYGTDNVSTGATSDLQSATRMATAMVKNYGFSPGMGPVYYTDRDDIISPQTRERIDSEVLSLLKAGQDRTTALLKEKEHELHLLARALVEHETLDASEVRKVIKGEPIRGIGEILKEDVTGVSADVPKGMREVPTPLADSS</sequence>
<gene>
    <name evidence="18" type="ORF">FIBSPDRAFT_870742</name>
</gene>
<keyword evidence="12" id="KW-0482">Metalloprotease</keyword>
<dbReference type="GO" id="GO:0016887">
    <property type="term" value="F:ATP hydrolysis activity"/>
    <property type="evidence" value="ECO:0007669"/>
    <property type="project" value="InterPro"/>
</dbReference>
<dbReference type="SUPFAM" id="SSF52540">
    <property type="entry name" value="P-loop containing nucleoside triphosphate hydrolases"/>
    <property type="match status" value="1"/>
</dbReference>
<dbReference type="InterPro" id="IPR005936">
    <property type="entry name" value="FtsH"/>
</dbReference>
<dbReference type="SUPFAM" id="SSF140990">
    <property type="entry name" value="FtsH protease domain-like"/>
    <property type="match status" value="1"/>
</dbReference>
<comment type="cofactor">
    <cofactor evidence="1">
        <name>Zn(2+)</name>
        <dbReference type="ChEBI" id="CHEBI:29105"/>
    </cofactor>
</comment>
<dbReference type="SMART" id="SM00382">
    <property type="entry name" value="AAA"/>
    <property type="match status" value="1"/>
</dbReference>
<evidence type="ECO:0000256" key="16">
    <source>
        <dbReference type="SAM" id="Phobius"/>
    </source>
</evidence>
<dbReference type="GO" id="GO:0141164">
    <property type="term" value="P:mitochondrial protein quality control"/>
    <property type="evidence" value="ECO:0007669"/>
    <property type="project" value="UniProtKB-ARBA"/>
</dbReference>
<evidence type="ECO:0000256" key="1">
    <source>
        <dbReference type="ARBA" id="ARBA00001947"/>
    </source>
</evidence>
<keyword evidence="19" id="KW-1185">Reference proteome</keyword>
<keyword evidence="9" id="KW-0378">Hydrolase</keyword>
<dbReference type="GO" id="GO:0046872">
    <property type="term" value="F:metal ion binding"/>
    <property type="evidence" value="ECO:0007669"/>
    <property type="project" value="UniProtKB-KW"/>
</dbReference>
<dbReference type="STRING" id="436010.A0A166AV33"/>
<evidence type="ECO:0000256" key="7">
    <source>
        <dbReference type="ARBA" id="ARBA00022723"/>
    </source>
</evidence>
<dbReference type="InterPro" id="IPR003593">
    <property type="entry name" value="AAA+_ATPase"/>
</dbReference>
<evidence type="ECO:0000256" key="10">
    <source>
        <dbReference type="ARBA" id="ARBA00022833"/>
    </source>
</evidence>
<dbReference type="EMBL" id="KV417654">
    <property type="protein sequence ID" value="KZP11987.1"/>
    <property type="molecule type" value="Genomic_DNA"/>
</dbReference>
<evidence type="ECO:0000259" key="17">
    <source>
        <dbReference type="SMART" id="SM00382"/>
    </source>
</evidence>
<comment type="similarity">
    <text evidence="4">In the C-terminal section; belongs to the peptidase M41 family.</text>
</comment>
<feature type="region of interest" description="Disordered" evidence="15">
    <location>
        <begin position="174"/>
        <end position="198"/>
    </location>
</feature>
<comment type="similarity">
    <text evidence="5">In the N-terminal section; belongs to the AAA ATPase family.</text>
</comment>
<dbReference type="Pfam" id="PF01434">
    <property type="entry name" value="Peptidase_M41"/>
    <property type="match status" value="1"/>
</dbReference>
<dbReference type="GO" id="GO:0007005">
    <property type="term" value="P:mitochondrion organization"/>
    <property type="evidence" value="ECO:0007669"/>
    <property type="project" value="TreeGrafter"/>
</dbReference>
<reference evidence="18 19" key="1">
    <citation type="journal article" date="2016" name="Mol. Biol. Evol.">
        <title>Comparative Genomics of Early-Diverging Mushroom-Forming Fungi Provides Insights into the Origins of Lignocellulose Decay Capabilities.</title>
        <authorList>
            <person name="Nagy L.G."/>
            <person name="Riley R."/>
            <person name="Tritt A."/>
            <person name="Adam C."/>
            <person name="Daum C."/>
            <person name="Floudas D."/>
            <person name="Sun H."/>
            <person name="Yadav J.S."/>
            <person name="Pangilinan J."/>
            <person name="Larsson K.H."/>
            <person name="Matsuura K."/>
            <person name="Barry K."/>
            <person name="Labutti K."/>
            <person name="Kuo R."/>
            <person name="Ohm R.A."/>
            <person name="Bhattacharya S.S."/>
            <person name="Shirouzu T."/>
            <person name="Yoshinaga Y."/>
            <person name="Martin F.M."/>
            <person name="Grigoriev I.V."/>
            <person name="Hibbett D.S."/>
        </authorList>
    </citation>
    <scope>NUCLEOTIDE SEQUENCE [LARGE SCALE GENOMIC DNA]</scope>
    <source>
        <strain evidence="18 19">CBS 109695</strain>
    </source>
</reference>
<dbReference type="OrthoDB" id="1413014at2759"/>
<name>A0A166AV33_9AGAM</name>
<dbReference type="GO" id="GO:0005524">
    <property type="term" value="F:ATP binding"/>
    <property type="evidence" value="ECO:0007669"/>
    <property type="project" value="UniProtKB-KW"/>
</dbReference>
<evidence type="ECO:0000256" key="15">
    <source>
        <dbReference type="SAM" id="MobiDB-lite"/>
    </source>
</evidence>
<keyword evidence="11" id="KW-0067">ATP-binding</keyword>
<dbReference type="Gene3D" id="1.20.58.760">
    <property type="entry name" value="Peptidase M41"/>
    <property type="match status" value="1"/>
</dbReference>
<dbReference type="Pfam" id="PF17862">
    <property type="entry name" value="AAA_lid_3"/>
    <property type="match status" value="1"/>
</dbReference>
<dbReference type="Proteomes" id="UP000076532">
    <property type="component" value="Unassembled WGS sequence"/>
</dbReference>
<evidence type="ECO:0000256" key="11">
    <source>
        <dbReference type="ARBA" id="ARBA00022840"/>
    </source>
</evidence>
<dbReference type="Gene3D" id="1.10.8.60">
    <property type="match status" value="1"/>
</dbReference>
<evidence type="ECO:0000256" key="13">
    <source>
        <dbReference type="ARBA" id="ARBA00023128"/>
    </source>
</evidence>
<dbReference type="CDD" id="cd19501">
    <property type="entry name" value="RecA-like_FtsH"/>
    <property type="match status" value="1"/>
</dbReference>
<evidence type="ECO:0000256" key="14">
    <source>
        <dbReference type="ARBA" id="ARBA00023136"/>
    </source>
</evidence>
<evidence type="ECO:0000313" key="19">
    <source>
        <dbReference type="Proteomes" id="UP000076532"/>
    </source>
</evidence>
<dbReference type="PANTHER" id="PTHR23076:SF97">
    <property type="entry name" value="ATP-DEPENDENT ZINC METALLOPROTEASE YME1L1"/>
    <property type="match status" value="1"/>
</dbReference>
<evidence type="ECO:0000313" key="18">
    <source>
        <dbReference type="EMBL" id="KZP11987.1"/>
    </source>
</evidence>
<dbReference type="PANTHER" id="PTHR23076">
    <property type="entry name" value="METALLOPROTEASE M41 FTSH"/>
    <property type="match status" value="1"/>
</dbReference>
<dbReference type="InterPro" id="IPR003960">
    <property type="entry name" value="ATPase_AAA_CS"/>
</dbReference>
<evidence type="ECO:0000256" key="5">
    <source>
        <dbReference type="ARBA" id="ARBA00010550"/>
    </source>
</evidence>
<comment type="subcellular location">
    <subcellularLocation>
        <location evidence="3">Membrane</location>
    </subcellularLocation>
    <subcellularLocation>
        <location evidence="2">Mitochondrion</location>
    </subcellularLocation>
</comment>
<keyword evidence="8" id="KW-0547">Nucleotide-binding</keyword>
<dbReference type="FunFam" id="3.40.50.300:FF:000175">
    <property type="entry name" value="ATP-dependent zinc metalloprotease FTSH 4"/>
    <property type="match status" value="1"/>
</dbReference>
<keyword evidence="7" id="KW-0479">Metal-binding</keyword>
<feature type="transmembrane region" description="Helical" evidence="16">
    <location>
        <begin position="270"/>
        <end position="292"/>
    </location>
</feature>
<evidence type="ECO:0000256" key="4">
    <source>
        <dbReference type="ARBA" id="ARBA00010044"/>
    </source>
</evidence>
<evidence type="ECO:0000256" key="3">
    <source>
        <dbReference type="ARBA" id="ARBA00004370"/>
    </source>
</evidence>
<dbReference type="FunFam" id="1.10.8.60:FF:000001">
    <property type="entry name" value="ATP-dependent zinc metalloprotease FtsH"/>
    <property type="match status" value="1"/>
</dbReference>
<dbReference type="Gene3D" id="3.40.50.300">
    <property type="entry name" value="P-loop containing nucleotide triphosphate hydrolases"/>
    <property type="match status" value="1"/>
</dbReference>
<evidence type="ECO:0000256" key="8">
    <source>
        <dbReference type="ARBA" id="ARBA00022741"/>
    </source>
</evidence>
<feature type="domain" description="AAA+ ATPase" evidence="17">
    <location>
        <begin position="350"/>
        <end position="486"/>
    </location>
</feature>
<dbReference type="InterPro" id="IPR003959">
    <property type="entry name" value="ATPase_AAA_core"/>
</dbReference>
<dbReference type="GO" id="GO:0004222">
    <property type="term" value="F:metalloendopeptidase activity"/>
    <property type="evidence" value="ECO:0007669"/>
    <property type="project" value="InterPro"/>
</dbReference>
<dbReference type="InterPro" id="IPR027417">
    <property type="entry name" value="P-loop_NTPase"/>
</dbReference>
<dbReference type="InterPro" id="IPR037219">
    <property type="entry name" value="Peptidase_M41-like"/>
</dbReference>